<proteinExistence type="predicted"/>
<accession>A0A7J7N5J6</accession>
<comment type="caution">
    <text evidence="2">The sequence shown here is derived from an EMBL/GenBank/DDBJ whole genome shotgun (WGS) entry which is preliminary data.</text>
</comment>
<organism evidence="2 3">
    <name type="scientific">Kingdonia uniflora</name>
    <dbReference type="NCBI Taxonomy" id="39325"/>
    <lineage>
        <taxon>Eukaryota</taxon>
        <taxon>Viridiplantae</taxon>
        <taxon>Streptophyta</taxon>
        <taxon>Embryophyta</taxon>
        <taxon>Tracheophyta</taxon>
        <taxon>Spermatophyta</taxon>
        <taxon>Magnoliopsida</taxon>
        <taxon>Ranunculales</taxon>
        <taxon>Circaeasteraceae</taxon>
        <taxon>Kingdonia</taxon>
    </lineage>
</organism>
<gene>
    <name evidence="2" type="ORF">GIB67_034137</name>
</gene>
<feature type="region of interest" description="Disordered" evidence="1">
    <location>
        <begin position="98"/>
        <end position="124"/>
    </location>
</feature>
<reference evidence="2 3" key="1">
    <citation type="journal article" date="2020" name="IScience">
        <title>Genome Sequencing of the Endangered Kingdonia uniflora (Circaeasteraceae, Ranunculales) Reveals Potential Mechanisms of Evolutionary Specialization.</title>
        <authorList>
            <person name="Sun Y."/>
            <person name="Deng T."/>
            <person name="Zhang A."/>
            <person name="Moore M.J."/>
            <person name="Landis J.B."/>
            <person name="Lin N."/>
            <person name="Zhang H."/>
            <person name="Zhang X."/>
            <person name="Huang J."/>
            <person name="Zhang X."/>
            <person name="Sun H."/>
            <person name="Wang H."/>
        </authorList>
    </citation>
    <scope>NUCLEOTIDE SEQUENCE [LARGE SCALE GENOMIC DNA]</scope>
    <source>
        <strain evidence="2">TB1705</strain>
        <tissue evidence="2">Leaf</tissue>
    </source>
</reference>
<feature type="region of interest" description="Disordered" evidence="1">
    <location>
        <begin position="165"/>
        <end position="187"/>
    </location>
</feature>
<sequence length="187" mass="21044">MMKTSLRCILSKALRKWVTRDEIDTCKKNFKEFLHEFKSYMPMDLVGEFNKDGVSCSVVFKFLSSLYDVQDAYSERSLKDAYVALYKVEGTWGNPRTFKGAGTGEVGERASTPRTTRRGEKVSGELQDRVAELVDDKTWLKDEFCLFHRMVGGYAGPTIAHYASNSGRSRAAPPGTFRPTGSSAFHK</sequence>
<evidence type="ECO:0000313" key="2">
    <source>
        <dbReference type="EMBL" id="KAF6162373.1"/>
    </source>
</evidence>
<keyword evidence="3" id="KW-1185">Reference proteome</keyword>
<evidence type="ECO:0000256" key="1">
    <source>
        <dbReference type="SAM" id="MobiDB-lite"/>
    </source>
</evidence>
<protein>
    <submittedName>
        <fullName evidence="2">Uncharacterized protein</fullName>
    </submittedName>
</protein>
<dbReference type="EMBL" id="JACGCM010001040">
    <property type="protein sequence ID" value="KAF6162373.1"/>
    <property type="molecule type" value="Genomic_DNA"/>
</dbReference>
<evidence type="ECO:0000313" key="3">
    <source>
        <dbReference type="Proteomes" id="UP000541444"/>
    </source>
</evidence>
<name>A0A7J7N5J6_9MAGN</name>
<dbReference type="Proteomes" id="UP000541444">
    <property type="component" value="Unassembled WGS sequence"/>
</dbReference>
<dbReference type="AlphaFoldDB" id="A0A7J7N5J6"/>